<evidence type="ECO:0000313" key="3">
    <source>
        <dbReference type="EMBL" id="ORJ19957.1"/>
    </source>
</evidence>
<sequence>MKTRELGRSGLKVSELGFGCMNVSQCYGPATDKSQAIKVIREAYDRGVTFFDTAEVYGKRENEKIVGEAIQPFRDRVVVATKFGYTLENYPGLNSNPKHIKKVVEESLTRLRTDHLDLYYQHRVDPTIPIEEVVEALKELVEEGKILHYGLSEASAATIRRAHSIHPVTAIQNEYSIWARLWEKDVLPVCEELGIGFIPWAPLGQGFLTGKISQDRRFDEKTDIRADCTRFSPDSMRSNYAFISLLTEYAVLKKATLGQIALAWLLAQKTWIIPIPGTSKEKHLYENLGATNIVFSKQELASFNEKLNELQCMGKRLPDSELELIDQT</sequence>
<dbReference type="CDD" id="cd19078">
    <property type="entry name" value="AKR_AKR13C1_2"/>
    <property type="match status" value="1"/>
</dbReference>
<gene>
    <name evidence="3" type="ORF">BS639_17440</name>
</gene>
<dbReference type="SUPFAM" id="SSF51430">
    <property type="entry name" value="NAD(P)-linked oxidoreductase"/>
    <property type="match status" value="1"/>
</dbReference>
<evidence type="ECO:0000313" key="4">
    <source>
        <dbReference type="Proteomes" id="UP000192722"/>
    </source>
</evidence>
<dbReference type="InterPro" id="IPR023210">
    <property type="entry name" value="NADP_OxRdtase_dom"/>
</dbReference>
<protein>
    <submittedName>
        <fullName evidence="3">Aldehyde oxidase</fullName>
    </submittedName>
</protein>
<dbReference type="PANTHER" id="PTHR43625:SF77">
    <property type="entry name" value="ALDO-KETO REDUCTASE"/>
    <property type="match status" value="1"/>
</dbReference>
<evidence type="ECO:0000256" key="1">
    <source>
        <dbReference type="ARBA" id="ARBA00023002"/>
    </source>
</evidence>
<dbReference type="EMBL" id="MRWD01000045">
    <property type="protein sequence ID" value="ORJ19957.1"/>
    <property type="molecule type" value="Genomic_DNA"/>
</dbReference>
<proteinExistence type="predicted"/>
<name>A0ABX3TXH8_9GAMM</name>
<keyword evidence="1" id="KW-0560">Oxidoreductase</keyword>
<dbReference type="InterPro" id="IPR036812">
    <property type="entry name" value="NAD(P)_OxRdtase_dom_sf"/>
</dbReference>
<dbReference type="Proteomes" id="UP000192722">
    <property type="component" value="Unassembled WGS sequence"/>
</dbReference>
<dbReference type="Gene3D" id="3.20.20.100">
    <property type="entry name" value="NADP-dependent oxidoreductase domain"/>
    <property type="match status" value="1"/>
</dbReference>
<feature type="domain" description="NADP-dependent oxidoreductase" evidence="2">
    <location>
        <begin position="15"/>
        <end position="306"/>
    </location>
</feature>
<keyword evidence="4" id="KW-1185">Reference proteome</keyword>
<dbReference type="InterPro" id="IPR050791">
    <property type="entry name" value="Aldo-Keto_reductase"/>
</dbReference>
<evidence type="ECO:0000259" key="2">
    <source>
        <dbReference type="Pfam" id="PF00248"/>
    </source>
</evidence>
<dbReference type="RefSeq" id="WP_084983779.1">
    <property type="nucleotide sequence ID" value="NZ_CBCSCF010000023.1"/>
</dbReference>
<comment type="caution">
    <text evidence="3">The sequence shown here is derived from an EMBL/GenBank/DDBJ whole genome shotgun (WGS) entry which is preliminary data.</text>
</comment>
<accession>A0ABX3TXH8</accession>
<dbReference type="Pfam" id="PF00248">
    <property type="entry name" value="Aldo_ket_red"/>
    <property type="match status" value="1"/>
</dbReference>
<dbReference type="PANTHER" id="PTHR43625">
    <property type="entry name" value="AFLATOXIN B1 ALDEHYDE REDUCTASE"/>
    <property type="match status" value="1"/>
</dbReference>
<organism evidence="3 4">
    <name type="scientific">Rouxiella silvae</name>
    <dbReference type="NCBI Taxonomy" id="1646373"/>
    <lineage>
        <taxon>Bacteria</taxon>
        <taxon>Pseudomonadati</taxon>
        <taxon>Pseudomonadota</taxon>
        <taxon>Gammaproteobacteria</taxon>
        <taxon>Enterobacterales</taxon>
        <taxon>Yersiniaceae</taxon>
        <taxon>Rouxiella</taxon>
    </lineage>
</organism>
<reference evidence="3 4" key="1">
    <citation type="journal article" date="2017" name="Int. J. Syst. Evol. Microbiol.">
        <title>Rouxiella badensis sp. nov. and Rouxiella silvae sp. nov. isolated from peat bog soil in Germany and emendation of the genus description.</title>
        <authorList>
            <person name="Le Fleche-Mateos A."/>
            <person name="Kugler J.H."/>
            <person name="Hansen S.H."/>
            <person name="Syldatk C."/>
            <person name="Hausmann R."/>
            <person name="Lomprez F."/>
            <person name="Vandenbogaert M."/>
            <person name="Manuguerra J.C."/>
            <person name="Grimont P.A."/>
        </authorList>
    </citation>
    <scope>NUCLEOTIDE SEQUENCE [LARGE SCALE GENOMIC DNA]</scope>
    <source>
        <strain evidence="3 4">213</strain>
    </source>
</reference>